<evidence type="ECO:0000256" key="1">
    <source>
        <dbReference type="SAM" id="MobiDB-lite"/>
    </source>
</evidence>
<keyword evidence="2" id="KW-0812">Transmembrane</keyword>
<dbReference type="GO" id="GO:0016286">
    <property type="term" value="F:small conductance calcium-activated potassium channel activity"/>
    <property type="evidence" value="ECO:0007669"/>
    <property type="project" value="InterPro"/>
</dbReference>
<accession>A0A077ZXZ7</accession>
<feature type="transmembrane region" description="Helical" evidence="2">
    <location>
        <begin position="62"/>
        <end position="79"/>
    </location>
</feature>
<dbReference type="InParanoid" id="A0A077ZXZ7"/>
<evidence type="ECO:0000313" key="4">
    <source>
        <dbReference type="EMBL" id="CDW74107.1"/>
    </source>
</evidence>
<dbReference type="InterPro" id="IPR013099">
    <property type="entry name" value="K_chnl_dom"/>
</dbReference>
<proteinExistence type="predicted"/>
<keyword evidence="2" id="KW-1133">Transmembrane helix</keyword>
<dbReference type="EMBL" id="CCKQ01003004">
    <property type="protein sequence ID" value="CDW74107.1"/>
    <property type="molecule type" value="Genomic_DNA"/>
</dbReference>
<gene>
    <name evidence="4" type="primary">Contig3142.g3359</name>
    <name evidence="4" type="ORF">STYLEM_3100</name>
</gene>
<dbReference type="OrthoDB" id="311880at2759"/>
<keyword evidence="5" id="KW-1185">Reference proteome</keyword>
<feature type="transmembrane region" description="Helical" evidence="2">
    <location>
        <begin position="100"/>
        <end position="119"/>
    </location>
</feature>
<dbReference type="AlphaFoldDB" id="A0A077ZXZ7"/>
<feature type="transmembrane region" description="Helical" evidence="2">
    <location>
        <begin position="302"/>
        <end position="321"/>
    </location>
</feature>
<dbReference type="SUPFAM" id="SSF81324">
    <property type="entry name" value="Voltage-gated potassium channels"/>
    <property type="match status" value="1"/>
</dbReference>
<dbReference type="GO" id="GO:0016020">
    <property type="term" value="C:membrane"/>
    <property type="evidence" value="ECO:0007669"/>
    <property type="project" value="InterPro"/>
</dbReference>
<name>A0A077ZXZ7_STYLE</name>
<keyword evidence="4" id="KW-0406">Ion transport</keyword>
<evidence type="ECO:0000313" key="5">
    <source>
        <dbReference type="Proteomes" id="UP000039865"/>
    </source>
</evidence>
<sequence>MDIPSIQDSQDRLIEQRIHKQIGHGVLATMDQARLEKREAQENLRQSLNIRNQKYYQQWRDYDMLTCILAMIGITLAVVEQEAPGQEYKNRDVQKIKDNSFVRVIITVTTALAVVSLLFRNWLYVHWKDFNNSRELQIKFIELEIDQHEQQQSAEQENHDAGHQFDQNMKKSRSRVSSLVEKRKKYLVTNKRSNFSKFIRKVFSLECIFEIIILCVHPFPYLEEEYTFQIINMFNEKDRFVGVNYLLSDFLFAFMFLRFYFLLRTITNFSTYSDLSSQRICNSNGFTSNMSFVLKANIQKNTGLTVLFTAVGSVMWLSYLLRIFEKIYYQSQGLIVFDSYLTAMWCVVITMTTVGYGDVYAVSPFGRYISIINALWGAFIISMLVASIGKVFDMSESQKKAIVEITNRKKAAISMKASLKFYIAKTEYEADLSKKKLKSILTNASALETADYVPTKMEIDKLKEKMIKASDEMRKERINNNEEILPIDEDGNNIELIKNQVLDINDKFDYMVQMLLKSNQLVPSSDQVDKHEEMQFRLNDPKEGTESLIDGVNDEELIQFVQKFEETAKLNAGEERAQFREKQAERPLMERINEAIRYYEQKQAEEEDRQRVQETARKLFTSPSKEYDNQTPQ</sequence>
<feature type="compositionally biased region" description="Polar residues" evidence="1">
    <location>
        <begin position="621"/>
        <end position="633"/>
    </location>
</feature>
<feature type="domain" description="Potassium channel" evidence="3">
    <location>
        <begin position="323"/>
        <end position="392"/>
    </location>
</feature>
<dbReference type="InterPro" id="IPR015449">
    <property type="entry name" value="K_chnl_Ca-activ_SK"/>
</dbReference>
<organism evidence="4 5">
    <name type="scientific">Stylonychia lemnae</name>
    <name type="common">Ciliate</name>
    <dbReference type="NCBI Taxonomy" id="5949"/>
    <lineage>
        <taxon>Eukaryota</taxon>
        <taxon>Sar</taxon>
        <taxon>Alveolata</taxon>
        <taxon>Ciliophora</taxon>
        <taxon>Intramacronucleata</taxon>
        <taxon>Spirotrichea</taxon>
        <taxon>Stichotrichia</taxon>
        <taxon>Sporadotrichida</taxon>
        <taxon>Oxytrichidae</taxon>
        <taxon>Stylonychinae</taxon>
        <taxon>Stylonychia</taxon>
    </lineage>
</organism>
<keyword evidence="4" id="KW-0407">Ion channel</keyword>
<dbReference type="PRINTS" id="PR00169">
    <property type="entry name" value="KCHANNEL"/>
</dbReference>
<reference evidence="4 5" key="1">
    <citation type="submission" date="2014-06" db="EMBL/GenBank/DDBJ databases">
        <authorList>
            <person name="Swart Estienne"/>
        </authorList>
    </citation>
    <scope>NUCLEOTIDE SEQUENCE [LARGE SCALE GENOMIC DNA]</scope>
    <source>
        <strain evidence="4 5">130c</strain>
    </source>
</reference>
<dbReference type="PANTHER" id="PTHR10153">
    <property type="entry name" value="SMALL CONDUCTANCE CALCIUM-ACTIVATED POTASSIUM CHANNEL"/>
    <property type="match status" value="1"/>
</dbReference>
<dbReference type="Gene3D" id="1.10.287.70">
    <property type="match status" value="1"/>
</dbReference>
<dbReference type="Proteomes" id="UP000039865">
    <property type="component" value="Unassembled WGS sequence"/>
</dbReference>
<keyword evidence="2" id="KW-0472">Membrane</keyword>
<feature type="transmembrane region" description="Helical" evidence="2">
    <location>
        <begin position="368"/>
        <end position="392"/>
    </location>
</feature>
<feature type="compositionally biased region" description="Basic and acidic residues" evidence="1">
    <location>
        <begin position="600"/>
        <end position="617"/>
    </location>
</feature>
<feature type="region of interest" description="Disordered" evidence="1">
    <location>
        <begin position="151"/>
        <end position="172"/>
    </location>
</feature>
<protein>
    <submittedName>
        <fullName evidence="4">Small-conductance calcium-activated potassium channel protein</fullName>
    </submittedName>
</protein>
<evidence type="ECO:0000256" key="2">
    <source>
        <dbReference type="SAM" id="Phobius"/>
    </source>
</evidence>
<feature type="region of interest" description="Disordered" evidence="1">
    <location>
        <begin position="600"/>
        <end position="633"/>
    </location>
</feature>
<dbReference type="Pfam" id="PF07885">
    <property type="entry name" value="Ion_trans_2"/>
    <property type="match status" value="1"/>
</dbReference>
<evidence type="ECO:0000259" key="3">
    <source>
        <dbReference type="Pfam" id="PF07885"/>
    </source>
</evidence>
<dbReference type="PROSITE" id="PS50096">
    <property type="entry name" value="IQ"/>
    <property type="match status" value="1"/>
</dbReference>
<feature type="transmembrane region" description="Helical" evidence="2">
    <location>
        <begin position="333"/>
        <end position="356"/>
    </location>
</feature>
<feature type="transmembrane region" description="Helical" evidence="2">
    <location>
        <begin position="243"/>
        <end position="263"/>
    </location>
</feature>
<keyword evidence="4" id="KW-0813">Transport</keyword>